<feature type="signal peptide" evidence="1">
    <location>
        <begin position="1"/>
        <end position="27"/>
    </location>
</feature>
<sequence length="1229" mass="127588">MKQFLKQTTAIIVAFDLVFTPVFTAMADGITIDPAAAAANQPNLGAAPNGVPLVNIARPNGSGVSHNKYLDFNVGSQGVILNNSTTVGVSQLGGALNGNANLVGTGGASLIINEVTSTNRSLLEGHTEIFGRSAQYILANPNGITCNGCGFINTPRSTLTTGAPVFAPNGSLQSLSIEQGDVIVSGTGVDASNTDYFDIVSRSSEINAAINAKELSITAGRNDYDYATGVATPKADDGSAKPSFGIDSTALGGMYANRITLVGTEAGVGVRAAGDMAATAGDLSLNADGTISLAKATASNDLQITSGNGDIALTGNAYGGNALSLDAANGSITFTSSTTSGAQNQVTLNADNVLLQDNAALVAGLSTDGKTTQAGQLDATVTDTLHNQKGLITSGGDIVLNAENLDNDEGIILAVGNITIQGTGGGKNQSVVNQSGTIESAKGDITILTEDLTNRKKVFSTTTSEIYRASHAFSGSGHPGCNSVPGATISPEGCGYFSGRSVATVPHWEKANFTAYYSGEGTLTDWVVETRVDQDSAASLISSGKDLTIEATSLQNNNSDIAALGDINLTGTTLTNQGTKLTRDYYARSDYNKTTRCYGGVCKWFGDGGGTALLERNEVASVNSSIVAGGSITNSFTGQINNATIVETADSANIPRKNYISEVGAVTSTPGGDVPLLDITNLGDPGPLLVKNPDPTASGPVIESRFEYTDLGTFYGSEYFLLGNGLTPGDARYEDLPRRLGDAFLDTRLVRDSIIRKTGQRWLNPAVRDDIAQMKTLLDNGIAEASDLELTVGVALTAEQLAALTSDIVWYVTEQFEGQEVLVPRLYLAQNSRSKLLPKGAIIAATDLDLISREGSIRNSGNLTAENDLNLTAEEDVINSSGSIRAGNNVRLVAQSGNVINETATYELRTDGTDVQTVRNARGEIFAGGTLDVVADSDIIIRGADLAAVGDTTLTAGNDVQIGSIELRDKKHHTHKAGYTNIDSTTNVGSTVLTDGNLVITAGKDATVKGSAVAAGQDLTIRAGDNINITSAQDQRSYDYKLKKKTFGGSSSREGNGLKITQQASAVGAGNDLVLESGKDTTITASALNAGNDLSITGDNVTVDTAENYEYDYSKRKKSGFFADGMISSGGASVSVGYRKEKHTKETEGVTQVISALGAGNDISITARKDATVDSATVSAGRDVTVTAAEDVDFKSSQDLFNRNEEHKVKQVGLTLSLKQNVTAAAKAV</sequence>
<dbReference type="EMBL" id="JAPWGY010000016">
    <property type="protein sequence ID" value="MCZ4283070.1"/>
    <property type="molecule type" value="Genomic_DNA"/>
</dbReference>
<dbReference type="SUPFAM" id="SSF51126">
    <property type="entry name" value="Pectin lyase-like"/>
    <property type="match status" value="1"/>
</dbReference>
<dbReference type="Pfam" id="PF13332">
    <property type="entry name" value="Fil_haemagg_2"/>
    <property type="match status" value="3"/>
</dbReference>
<dbReference type="NCBIfam" id="TIGR01731">
    <property type="entry name" value="fil_hemag_20aa"/>
    <property type="match status" value="4"/>
</dbReference>
<evidence type="ECO:0000313" key="4">
    <source>
        <dbReference type="Proteomes" id="UP001069802"/>
    </source>
</evidence>
<name>A0ABT4LPK3_9PROT</name>
<evidence type="ECO:0000259" key="2">
    <source>
        <dbReference type="SMART" id="SM00912"/>
    </source>
</evidence>
<accession>A0ABT4LPK3</accession>
<feature type="non-terminal residue" evidence="3">
    <location>
        <position position="1229"/>
    </location>
</feature>
<dbReference type="InterPro" id="IPR012334">
    <property type="entry name" value="Pectin_lyas_fold"/>
</dbReference>
<dbReference type="InterPro" id="IPR025157">
    <property type="entry name" value="Hemagglutinin_rpt"/>
</dbReference>
<organism evidence="3 4">
    <name type="scientific">Kiloniella laminariae</name>
    <dbReference type="NCBI Taxonomy" id="454162"/>
    <lineage>
        <taxon>Bacteria</taxon>
        <taxon>Pseudomonadati</taxon>
        <taxon>Pseudomonadota</taxon>
        <taxon>Alphaproteobacteria</taxon>
        <taxon>Rhodospirillales</taxon>
        <taxon>Kiloniellaceae</taxon>
        <taxon>Kiloniella</taxon>
    </lineage>
</organism>
<comment type="caution">
    <text evidence="3">The sequence shown here is derived from an EMBL/GenBank/DDBJ whole genome shotgun (WGS) entry which is preliminary data.</text>
</comment>
<dbReference type="NCBIfam" id="TIGR01901">
    <property type="entry name" value="adhes_NPXG"/>
    <property type="match status" value="1"/>
</dbReference>
<dbReference type="InterPro" id="IPR008638">
    <property type="entry name" value="FhaB/CdiA-like_TPS"/>
</dbReference>
<dbReference type="Pfam" id="PF05860">
    <property type="entry name" value="TPS"/>
    <property type="match status" value="1"/>
</dbReference>
<dbReference type="InterPro" id="IPR010069">
    <property type="entry name" value="CdiA_FHA1_rpt"/>
</dbReference>
<feature type="chain" id="PRO_5046350511" evidence="1">
    <location>
        <begin position="28"/>
        <end position="1229"/>
    </location>
</feature>
<protein>
    <submittedName>
        <fullName evidence="3">Hemagglutinin repeat-containing protein</fullName>
    </submittedName>
</protein>
<dbReference type="SMART" id="SM00912">
    <property type="entry name" value="Haemagg_act"/>
    <property type="match status" value="1"/>
</dbReference>
<proteinExistence type="predicted"/>
<gene>
    <name evidence="3" type="ORF">O4H49_19960</name>
</gene>
<keyword evidence="4" id="KW-1185">Reference proteome</keyword>
<evidence type="ECO:0000256" key="1">
    <source>
        <dbReference type="SAM" id="SignalP"/>
    </source>
</evidence>
<dbReference type="Gene3D" id="2.160.20.10">
    <property type="entry name" value="Single-stranded right-handed beta-helix, Pectin lyase-like"/>
    <property type="match status" value="1"/>
</dbReference>
<dbReference type="InterPro" id="IPR011050">
    <property type="entry name" value="Pectin_lyase_fold/virulence"/>
</dbReference>
<dbReference type="Proteomes" id="UP001069802">
    <property type="component" value="Unassembled WGS sequence"/>
</dbReference>
<feature type="domain" description="Filamentous haemagglutinin FhaB/tRNA nuclease CdiA-like TPS" evidence="2">
    <location>
        <begin position="48"/>
        <end position="169"/>
    </location>
</feature>
<evidence type="ECO:0000313" key="3">
    <source>
        <dbReference type="EMBL" id="MCZ4283070.1"/>
    </source>
</evidence>
<reference evidence="3" key="1">
    <citation type="submission" date="2022-12" db="EMBL/GenBank/DDBJ databases">
        <title>Bacterial isolates from different developmental stages of Nematostella vectensis.</title>
        <authorList>
            <person name="Fraune S."/>
        </authorList>
    </citation>
    <scope>NUCLEOTIDE SEQUENCE</scope>
    <source>
        <strain evidence="3">G21630-S1</strain>
    </source>
</reference>
<keyword evidence="1" id="KW-0732">Signal</keyword>